<evidence type="ECO:0000313" key="4">
    <source>
        <dbReference type="Proteomes" id="UP001555786"/>
    </source>
</evidence>
<dbReference type="EMBL" id="JBHGPK010000027">
    <property type="protein sequence ID" value="MFC2254072.1"/>
    <property type="molecule type" value="Genomic_DNA"/>
</dbReference>
<feature type="repeat" description="TPR" evidence="1">
    <location>
        <begin position="47"/>
        <end position="80"/>
    </location>
</feature>
<reference evidence="2 4" key="1">
    <citation type="submission" date="2024-07" db="EMBL/GenBank/DDBJ databases">
        <title>Description of Labrys sedimenti sp. nov., isolated from a diclofenac-degrading enrichment culture.</title>
        <authorList>
            <person name="Tancsics A."/>
            <person name="Csepanyi A."/>
        </authorList>
    </citation>
    <scope>NUCLEOTIDE SEQUENCE [LARGE SCALE GENOMIC DNA]</scope>
    <source>
        <strain evidence="2 4">LMG 23578</strain>
    </source>
</reference>
<dbReference type="Proteomes" id="UP001595190">
    <property type="component" value="Unassembled WGS sequence"/>
</dbReference>
<dbReference type="SUPFAM" id="SSF48452">
    <property type="entry name" value="TPR-like"/>
    <property type="match status" value="1"/>
</dbReference>
<dbReference type="SMART" id="SM00028">
    <property type="entry name" value="TPR"/>
    <property type="match status" value="3"/>
</dbReference>
<sequence length="980" mass="110253">MNGLQRMFGFRSSKRWVSEGRDASRRRDWTAAASAYREALSINPKLWKIWVQYGHAMKESGHLKEAEDAYRRSLQLSPGISDTHLQLGHVLKLKKDATAASSAYLQAAVLDPDNLHAFTELGALGWTKEEVIEIVDPQGRQRTKASIPAGRSEITRIATAGSPSFDAQAYVGRFADVRTLLDLGLISSAEQHYLHYGYRGGRDILATFADKPPTRVFVLCPSFFKRCGIGEHARYLADSIETFGLETHRVRTTAVLETYPPEQLRDAVVIVNHGPGLFDGYNPELSEGEATTDLITKLLALHRAHGLRPVVFMHSLLDRDNVIMFPRQQFWLESPIPVVTTIEAAGNVFNILRVEHGMQPAPTPVRSEKALNRRDRPVIGFFGFFQWGGKNFDALLDVVQRLKGKLVGSVATGSEYDVEKLRGLIADRNIQCNLGTGWVEDSELMQRLAEADYYYLPQHDYDHWNNSGTARLVMNFHQPVILPPHNPFLDLREFAIFADEHDLPGLMAWMRDEKVYQSACARAARYAAEHPMTVEMPKLAMSLHEVASETGARNFIDESAFSTWSLLAIPFEQFLARVRRRLPENALYYLEKTQPDSADRAAQIKTLKLDNPGKFETTYSAPLGIQYWKDHYEIDSFFFPRMTECFVNAYRCFLKREPSMTDRDKMIRILGVDLRDETAIAWPAKVVAMLALLHDEAPALEFAAQAQIYDQGELLTKTELASTALIETLEQRWVKRLKLCQDTATVGQPAFGTAQDRNIVQLLLLPGPWLEAALHASARAAGLDLNFDGIGARIGPLSRYQGIIQILERANVRLTEIGLFDRPIVSAINHARAQYSLADFWPLEGDAFVFHVVRCLLKRDPLTQEMFGLGELLSKQGKLAVIRQVAGRPFVATSVVDIADDQAAAELDTLLPNLELLVSQFRAVYAGGWDLRNAYLEARRNFDRVWLRMKKQKDVWWAQANGDVSRILPAKHAAGAKQGS</sequence>
<dbReference type="PANTHER" id="PTHR44809:SF1">
    <property type="entry name" value="PROTEIN O-MANNOSYL-TRANSFERASE TMTC1"/>
    <property type="match status" value="1"/>
</dbReference>
<feature type="repeat" description="TPR" evidence="1">
    <location>
        <begin position="81"/>
        <end position="114"/>
    </location>
</feature>
<organism evidence="3 5">
    <name type="scientific">Labrys neptuniae</name>
    <dbReference type="NCBI Taxonomy" id="376174"/>
    <lineage>
        <taxon>Bacteria</taxon>
        <taxon>Pseudomonadati</taxon>
        <taxon>Pseudomonadota</taxon>
        <taxon>Alphaproteobacteria</taxon>
        <taxon>Hyphomicrobiales</taxon>
        <taxon>Xanthobacteraceae</taxon>
        <taxon>Labrys</taxon>
    </lineage>
</organism>
<dbReference type="Gene3D" id="3.40.50.2000">
    <property type="entry name" value="Glycogen Phosphorylase B"/>
    <property type="match status" value="1"/>
</dbReference>
<name>A0ABV6ZPI5_9HYPH</name>
<feature type="repeat" description="TPR" evidence="1">
    <location>
        <begin position="13"/>
        <end position="46"/>
    </location>
</feature>
<evidence type="ECO:0000313" key="5">
    <source>
        <dbReference type="Proteomes" id="UP001595190"/>
    </source>
</evidence>
<accession>A0ABV6ZPI5</accession>
<evidence type="ECO:0000256" key="1">
    <source>
        <dbReference type="PROSITE-ProRule" id="PRU00339"/>
    </source>
</evidence>
<dbReference type="InterPro" id="IPR052943">
    <property type="entry name" value="TMTC_O-mannosyl-trnsfr"/>
</dbReference>
<dbReference type="InterPro" id="IPR019734">
    <property type="entry name" value="TPR_rpt"/>
</dbReference>
<keyword evidence="1" id="KW-0802">TPR repeat</keyword>
<dbReference type="Gene3D" id="1.25.40.10">
    <property type="entry name" value="Tetratricopeptide repeat domain"/>
    <property type="match status" value="1"/>
</dbReference>
<dbReference type="EMBL" id="JBFNQD010000002">
    <property type="protein sequence ID" value="MEW9305781.1"/>
    <property type="molecule type" value="Genomic_DNA"/>
</dbReference>
<dbReference type="SUPFAM" id="SSF53756">
    <property type="entry name" value="UDP-Glycosyltransferase/glycogen phosphorylase"/>
    <property type="match status" value="1"/>
</dbReference>
<dbReference type="PROSITE" id="PS50005">
    <property type="entry name" value="TPR"/>
    <property type="match status" value="3"/>
</dbReference>
<dbReference type="Pfam" id="PF13181">
    <property type="entry name" value="TPR_8"/>
    <property type="match status" value="1"/>
</dbReference>
<dbReference type="RefSeq" id="WP_367623723.1">
    <property type="nucleotide sequence ID" value="NZ_JBFNQD010000002.1"/>
</dbReference>
<protein>
    <submittedName>
        <fullName evidence="2">Tetratricopeptide repeat-containing glycosyltransferase family protein</fullName>
    </submittedName>
</protein>
<comment type="caution">
    <text evidence="3">The sequence shown here is derived from an EMBL/GenBank/DDBJ whole genome shotgun (WGS) entry which is preliminary data.</text>
</comment>
<keyword evidence="4" id="KW-1185">Reference proteome</keyword>
<gene>
    <name evidence="2" type="ORF">ABXS05_09560</name>
    <name evidence="3" type="ORF">ACETRX_30910</name>
</gene>
<dbReference type="Proteomes" id="UP001555786">
    <property type="component" value="Unassembled WGS sequence"/>
</dbReference>
<reference evidence="3 5" key="2">
    <citation type="submission" date="2024-09" db="EMBL/GenBank/DDBJ databases">
        <title>Description of Labrys sedimenti sp. nov., isolated from a diclofenac-degrading enrichment culture, and genome-based reclassification of Labrys portucalensis as a later heterotypic synonym of Labrys neptuniae.</title>
        <authorList>
            <person name="Tancsics A."/>
            <person name="Csepanyi A."/>
        </authorList>
    </citation>
    <scope>NUCLEOTIDE SEQUENCE [LARGE SCALE GENOMIC DNA]</scope>
    <source>
        <strain evidence="3 5">LMG 23412</strain>
    </source>
</reference>
<proteinExistence type="predicted"/>
<evidence type="ECO:0000313" key="3">
    <source>
        <dbReference type="EMBL" id="MFC2254072.1"/>
    </source>
</evidence>
<dbReference type="PANTHER" id="PTHR44809">
    <property type="match status" value="1"/>
</dbReference>
<dbReference type="InterPro" id="IPR011990">
    <property type="entry name" value="TPR-like_helical_dom_sf"/>
</dbReference>
<evidence type="ECO:0000313" key="2">
    <source>
        <dbReference type="EMBL" id="MEW9305781.1"/>
    </source>
</evidence>